<organism evidence="7 8">
    <name type="scientific">Piscirickettsia salmonis</name>
    <dbReference type="NCBI Taxonomy" id="1238"/>
    <lineage>
        <taxon>Bacteria</taxon>
        <taxon>Pseudomonadati</taxon>
        <taxon>Pseudomonadota</taxon>
        <taxon>Gammaproteobacteria</taxon>
        <taxon>Thiotrichales</taxon>
        <taxon>Piscirickettsiaceae</taxon>
        <taxon>Piscirickettsia</taxon>
    </lineage>
</organism>
<evidence type="ECO:0000256" key="3">
    <source>
        <dbReference type="ARBA" id="ARBA00022475"/>
    </source>
</evidence>
<keyword evidence="6" id="KW-0472">Membrane</keyword>
<sequence length="470" mass="52072">MTLTKNPPKISFFLLVLLITGSIDSIRNLPSAALFGSELPFFFILGALTFLLPTAFISAELSSRCPDHSGIYGWTRTAFGKKWAFLAIWLQWVNTMVWYPTILSFIAATTAHIFAPTLANNKLYMVSMILTIFWLMTFVNLKGLRTSARFASICTLIGTLLPMLMILILALIWVIKGNPSQVNFHHWVPNLHHQDGWISLTAIMASFLGMELATVHTRYVDKPRKTVPKALLTTVVIIAFTMLLGSLAIAMVLPGQEIALVDGIMQAFSRFLDHYHLAWAMPIIGILIVIGSLGSMINWMLSPATGLLQAAQDGFVPSFLAKTNKVKAPANLLILQAIVVSAVCSAFLLMPSISGSYWLLTALSTELYMLMYVMMFCAAIKIRYQQQEQTPEFVIPGKTVGFSLISLLGFIGCGITLFVGFIPPGNINTGNHYAIIFTTGLITMILPVILFYIYHRRTSTTPTAFMAKYY</sequence>
<evidence type="ECO:0000256" key="5">
    <source>
        <dbReference type="ARBA" id="ARBA00022989"/>
    </source>
</evidence>
<dbReference type="OrthoDB" id="3185104at2"/>
<keyword evidence="3" id="KW-1003">Cell membrane</keyword>
<reference evidence="7 8" key="1">
    <citation type="journal article" date="2014" name="Genome Announc.">
        <title>Comparative Genome Analysis of Two Isolates of the Fish Pathogen Piscirickettsia salmonis from Different Hosts Reveals Major Differences in Virulence-Associated Secretion Systems.</title>
        <authorList>
            <person name="Bohle H."/>
            <person name="Henriquez P."/>
            <person name="Grothusen H."/>
            <person name="Navas E."/>
            <person name="Sandoval A."/>
            <person name="Bustamante F."/>
            <person name="Bustos P."/>
            <person name="Mancilla M."/>
        </authorList>
    </citation>
    <scope>NUCLEOTIDE SEQUENCE [LARGE SCALE GENOMIC DNA]</scope>
    <source>
        <strain evidence="8">B1-32597</strain>
    </source>
</reference>
<dbReference type="InterPro" id="IPR050367">
    <property type="entry name" value="APC_superfamily"/>
</dbReference>
<dbReference type="EMBL" id="CP012508">
    <property type="protein sequence ID" value="ALB21329.1"/>
    <property type="molecule type" value="Genomic_DNA"/>
</dbReference>
<dbReference type="PIRSF" id="PIRSF006060">
    <property type="entry name" value="AA_transporter"/>
    <property type="match status" value="1"/>
</dbReference>
<evidence type="ECO:0000313" key="8">
    <source>
        <dbReference type="Proteomes" id="UP000029558"/>
    </source>
</evidence>
<comment type="subcellular location">
    <subcellularLocation>
        <location evidence="1">Cell membrane</location>
        <topology evidence="1">Multi-pass membrane protein</topology>
    </subcellularLocation>
</comment>
<dbReference type="AlphaFoldDB" id="A0A1L6TG50"/>
<evidence type="ECO:0000256" key="4">
    <source>
        <dbReference type="ARBA" id="ARBA00022692"/>
    </source>
</evidence>
<keyword evidence="2" id="KW-0813">Transport</keyword>
<evidence type="ECO:0000256" key="6">
    <source>
        <dbReference type="ARBA" id="ARBA00023136"/>
    </source>
</evidence>
<dbReference type="RefSeq" id="WP_017376151.1">
    <property type="nucleotide sequence ID" value="NZ_CP012508.1"/>
</dbReference>
<dbReference type="InterPro" id="IPR002293">
    <property type="entry name" value="AA/rel_permease1"/>
</dbReference>
<evidence type="ECO:0000256" key="2">
    <source>
        <dbReference type="ARBA" id="ARBA00022448"/>
    </source>
</evidence>
<dbReference type="GO" id="GO:0005886">
    <property type="term" value="C:plasma membrane"/>
    <property type="evidence" value="ECO:0007669"/>
    <property type="project" value="UniProtKB-SubCell"/>
</dbReference>
<accession>A0A1L6TG50</accession>
<dbReference type="Gene3D" id="1.20.1740.10">
    <property type="entry name" value="Amino acid/polyamine transporter I"/>
    <property type="match status" value="1"/>
</dbReference>
<evidence type="ECO:0000256" key="1">
    <source>
        <dbReference type="ARBA" id="ARBA00004651"/>
    </source>
</evidence>
<evidence type="ECO:0000313" key="7">
    <source>
        <dbReference type="EMBL" id="ALB21329.1"/>
    </source>
</evidence>
<dbReference type="Pfam" id="PF13520">
    <property type="entry name" value="AA_permease_2"/>
    <property type="match status" value="1"/>
</dbReference>
<protein>
    <submittedName>
        <fullName evidence="7">Amino acid/polyamine transporter I</fullName>
    </submittedName>
</protein>
<keyword evidence="4" id="KW-0812">Transmembrane</keyword>
<dbReference type="PANTHER" id="PTHR42770">
    <property type="entry name" value="AMINO ACID TRANSPORTER-RELATED"/>
    <property type="match status" value="1"/>
</dbReference>
<dbReference type="Proteomes" id="UP000029558">
    <property type="component" value="Chromosome"/>
</dbReference>
<name>A0A1L6TG50_PISSA</name>
<keyword evidence="5" id="KW-1133">Transmembrane helix</keyword>
<proteinExistence type="predicted"/>
<dbReference type="PANTHER" id="PTHR42770:SF15">
    <property type="entry name" value="GLUTAMATE_GAMMA-AMINOBUTYRATE ANTIPORTER-RELATED"/>
    <property type="match status" value="1"/>
</dbReference>
<gene>
    <name evidence="7" type="ORF">KU39_143</name>
</gene>
<dbReference type="GO" id="GO:0022857">
    <property type="term" value="F:transmembrane transporter activity"/>
    <property type="evidence" value="ECO:0007669"/>
    <property type="project" value="InterPro"/>
</dbReference>